<sequence>MTDPTLWRTNELACPNCGHTESVVFQDQSKRDLNSMGFFATMSMLYVAGLNKGIQSTPNMRLAALGVRSFRAVRPLAVAQTKPRNFGGPLIYPGGSYIKGTVNDPADVPKPDPAHGSYHWDFERLISVSLVPLVAGAAVKHGACAVLDGGLSLALLLHTHLGFDTMLTDYVDKRKFPLLGPVAKWILRFITLGAGYGLYEFNTNDVGISELVVKLWRA</sequence>
<dbReference type="Pfam" id="PF05328">
    <property type="entry name" value="CybS"/>
    <property type="match status" value="1"/>
</dbReference>
<protein>
    <recommendedName>
        <fullName evidence="12">Succinate dehydrogenase [ubiquinone] cytochrome b small subunit</fullName>
    </recommendedName>
</protein>
<organism evidence="13 14">
    <name type="scientific">Malassezia cuniculi</name>
    <dbReference type="NCBI Taxonomy" id="948313"/>
    <lineage>
        <taxon>Eukaryota</taxon>
        <taxon>Fungi</taxon>
        <taxon>Dikarya</taxon>
        <taxon>Basidiomycota</taxon>
        <taxon>Ustilaginomycotina</taxon>
        <taxon>Malasseziomycetes</taxon>
        <taxon>Malasseziales</taxon>
        <taxon>Malasseziaceae</taxon>
        <taxon>Malassezia</taxon>
    </lineage>
</organism>
<evidence type="ECO:0000256" key="1">
    <source>
        <dbReference type="ARBA" id="ARBA00004448"/>
    </source>
</evidence>
<keyword evidence="5 12" id="KW-0999">Mitochondrion inner membrane</keyword>
<evidence type="ECO:0000256" key="3">
    <source>
        <dbReference type="ARBA" id="ARBA00022448"/>
    </source>
</evidence>
<evidence type="ECO:0000256" key="7">
    <source>
        <dbReference type="ARBA" id="ARBA00022989"/>
    </source>
</evidence>
<evidence type="ECO:0000256" key="11">
    <source>
        <dbReference type="PIRSR" id="PIRSR607992-2"/>
    </source>
</evidence>
<dbReference type="EMBL" id="CP119877">
    <property type="protein sequence ID" value="WFD33345.1"/>
    <property type="molecule type" value="Genomic_DNA"/>
</dbReference>
<evidence type="ECO:0000256" key="9">
    <source>
        <dbReference type="ARBA" id="ARBA00023136"/>
    </source>
</evidence>
<evidence type="ECO:0000256" key="8">
    <source>
        <dbReference type="ARBA" id="ARBA00023128"/>
    </source>
</evidence>
<name>A0AAF0J4S3_9BASI</name>
<proteinExistence type="inferred from homology"/>
<gene>
    <name evidence="13" type="primary">SDH4</name>
    <name evidence="13" type="ORF">MCUN1_000158</name>
</gene>
<dbReference type="GO" id="GO:0005743">
    <property type="term" value="C:mitochondrial inner membrane"/>
    <property type="evidence" value="ECO:0007669"/>
    <property type="project" value="UniProtKB-SubCell"/>
</dbReference>
<dbReference type="SUPFAM" id="SSF81343">
    <property type="entry name" value="Fumarate reductase respiratory complex transmembrane subunits"/>
    <property type="match status" value="1"/>
</dbReference>
<dbReference type="InterPro" id="IPR007992">
    <property type="entry name" value="CybS"/>
</dbReference>
<evidence type="ECO:0000313" key="14">
    <source>
        <dbReference type="Proteomes" id="UP001219933"/>
    </source>
</evidence>
<keyword evidence="6 12" id="KW-0809">Transit peptide</keyword>
<reference evidence="13" key="1">
    <citation type="submission" date="2023-03" db="EMBL/GenBank/DDBJ databases">
        <title>Mating type loci evolution in Malassezia.</title>
        <authorList>
            <person name="Coelho M.A."/>
        </authorList>
    </citation>
    <scope>NUCLEOTIDE SEQUENCE</scope>
    <source>
        <strain evidence="13">CBS 11721</strain>
    </source>
</reference>
<dbReference type="GO" id="GO:0046872">
    <property type="term" value="F:metal ion binding"/>
    <property type="evidence" value="ECO:0007669"/>
    <property type="project" value="UniProtKB-KW"/>
</dbReference>
<feature type="binding site" evidence="10">
    <location>
        <position position="170"/>
    </location>
    <ligand>
        <name>a ubiquinone</name>
        <dbReference type="ChEBI" id="CHEBI:16389"/>
        <note>ligand shared with IP/SDHB</note>
    </ligand>
</feature>
<dbReference type="InterPro" id="IPR034804">
    <property type="entry name" value="SQR/QFR_C/D"/>
</dbReference>
<keyword evidence="7" id="KW-1133">Transmembrane helix</keyword>
<dbReference type="GO" id="GO:0048039">
    <property type="term" value="F:ubiquinone binding"/>
    <property type="evidence" value="ECO:0007669"/>
    <property type="project" value="TreeGrafter"/>
</dbReference>
<dbReference type="GO" id="GO:0006121">
    <property type="term" value="P:mitochondrial electron transport, succinate to ubiquinone"/>
    <property type="evidence" value="ECO:0007669"/>
    <property type="project" value="TreeGrafter"/>
</dbReference>
<keyword evidence="4" id="KW-0812">Transmembrane</keyword>
<keyword evidence="11" id="KW-0479">Metal-binding</keyword>
<dbReference type="CDD" id="cd03496">
    <property type="entry name" value="SQR_TypeC_CybS"/>
    <property type="match status" value="1"/>
</dbReference>
<dbReference type="GO" id="GO:0006099">
    <property type="term" value="P:tricarboxylic acid cycle"/>
    <property type="evidence" value="ECO:0007669"/>
    <property type="project" value="TreeGrafter"/>
</dbReference>
<evidence type="ECO:0000256" key="10">
    <source>
        <dbReference type="PIRSR" id="PIRSR607992-1"/>
    </source>
</evidence>
<comment type="subcellular location">
    <subcellularLocation>
        <location evidence="1 12">Mitochondrion inner membrane</location>
        <topology evidence="1 12">Multi-pass membrane protein</topology>
    </subcellularLocation>
</comment>
<feature type="binding site" description="axial binding residue" evidence="11">
    <location>
        <position position="158"/>
    </location>
    <ligand>
        <name>heme b</name>
        <dbReference type="ChEBI" id="CHEBI:60344"/>
        <note>ligand shared with SDHC</note>
    </ligand>
    <ligandPart>
        <name>Fe</name>
        <dbReference type="ChEBI" id="CHEBI:18248"/>
    </ligandPart>
</feature>
<evidence type="ECO:0000256" key="12">
    <source>
        <dbReference type="RuleBase" id="RU364031"/>
    </source>
</evidence>
<comment type="similarity">
    <text evidence="2 12">Belongs to the CybS family.</text>
</comment>
<keyword evidence="14" id="KW-1185">Reference proteome</keyword>
<dbReference type="Gene3D" id="2.20.25.10">
    <property type="match status" value="1"/>
</dbReference>
<dbReference type="PANTHER" id="PTHR13337">
    <property type="entry name" value="SUCCINATE DEHYDROGENASE"/>
    <property type="match status" value="1"/>
</dbReference>
<keyword evidence="3" id="KW-0813">Transport</keyword>
<dbReference type="Proteomes" id="UP001219933">
    <property type="component" value="Chromosome 1"/>
</dbReference>
<accession>A0AAF0J4S3</accession>
<dbReference type="Gene3D" id="1.20.1300.10">
    <property type="entry name" value="Fumarate reductase/succinate dehydrogenase, transmembrane subunit"/>
    <property type="match status" value="1"/>
</dbReference>
<evidence type="ECO:0000313" key="13">
    <source>
        <dbReference type="EMBL" id="WFD33345.1"/>
    </source>
</evidence>
<keyword evidence="9 12" id="KW-0472">Membrane</keyword>
<evidence type="ECO:0000256" key="2">
    <source>
        <dbReference type="ARBA" id="ARBA00007294"/>
    </source>
</evidence>
<keyword evidence="8 12" id="KW-0496">Mitochondrion</keyword>
<evidence type="ECO:0000256" key="5">
    <source>
        <dbReference type="ARBA" id="ARBA00022792"/>
    </source>
</evidence>
<evidence type="ECO:0000256" key="4">
    <source>
        <dbReference type="ARBA" id="ARBA00022692"/>
    </source>
</evidence>
<evidence type="ECO:0000256" key="6">
    <source>
        <dbReference type="ARBA" id="ARBA00022946"/>
    </source>
</evidence>
<keyword evidence="11" id="KW-0408">Iron</keyword>
<dbReference type="GO" id="GO:0020037">
    <property type="term" value="F:heme binding"/>
    <property type="evidence" value="ECO:0007669"/>
    <property type="project" value="TreeGrafter"/>
</dbReference>
<dbReference type="PANTHER" id="PTHR13337:SF2">
    <property type="entry name" value="SUCCINATE DEHYDROGENASE [UBIQUINONE] CYTOCHROME B SMALL SUBUNIT, MITOCHONDRIAL"/>
    <property type="match status" value="1"/>
</dbReference>
<dbReference type="AlphaFoldDB" id="A0AAF0J4S3"/>